<dbReference type="InParanoid" id="A0A2P5FP83"/>
<dbReference type="EMBL" id="JXTC01000018">
    <property type="protein sequence ID" value="PON99599.1"/>
    <property type="molecule type" value="Genomic_DNA"/>
</dbReference>
<proteinExistence type="predicted"/>
<accession>A0A2P5FP83</accession>
<reference evidence="2" key="1">
    <citation type="submission" date="2016-06" db="EMBL/GenBank/DDBJ databases">
        <title>Parallel loss of symbiosis genes in relatives of nitrogen-fixing non-legume Parasponia.</title>
        <authorList>
            <person name="Van Velzen R."/>
            <person name="Holmer R."/>
            <person name="Bu F."/>
            <person name="Rutten L."/>
            <person name="Van Zeijl A."/>
            <person name="Liu W."/>
            <person name="Santuari L."/>
            <person name="Cao Q."/>
            <person name="Sharma T."/>
            <person name="Shen D."/>
            <person name="Roswanjaya Y."/>
            <person name="Wardhani T."/>
            <person name="Kalhor M.S."/>
            <person name="Jansen J."/>
            <person name="Van den Hoogen J."/>
            <person name="Gungor B."/>
            <person name="Hartog M."/>
            <person name="Hontelez J."/>
            <person name="Verver J."/>
            <person name="Yang W.-C."/>
            <person name="Schijlen E."/>
            <person name="Repin R."/>
            <person name="Schilthuizen M."/>
            <person name="Schranz E."/>
            <person name="Heidstra R."/>
            <person name="Miyata K."/>
            <person name="Fedorova E."/>
            <person name="Kohlen W."/>
            <person name="Bisseling T."/>
            <person name="Smit S."/>
            <person name="Geurts R."/>
        </authorList>
    </citation>
    <scope>NUCLEOTIDE SEQUENCE [LARGE SCALE GENOMIC DNA]</scope>
    <source>
        <strain evidence="2">cv. RG33-2</strain>
    </source>
</reference>
<evidence type="ECO:0000313" key="2">
    <source>
        <dbReference type="Proteomes" id="UP000237000"/>
    </source>
</evidence>
<sequence>MAELFQSVRLERQNLTARFLSLPKFILNDSIKRRSNPRMAERSDSPSECAKCGRASGFVASRGGDHCVGAHLASGGRDDRQWEWWRGRLLGRE</sequence>
<gene>
    <name evidence="1" type="ORF">TorRG33x02_047660</name>
</gene>
<dbReference type="Proteomes" id="UP000237000">
    <property type="component" value="Unassembled WGS sequence"/>
</dbReference>
<keyword evidence="2" id="KW-1185">Reference proteome</keyword>
<organism evidence="1 2">
    <name type="scientific">Trema orientale</name>
    <name type="common">Charcoal tree</name>
    <name type="synonym">Celtis orientalis</name>
    <dbReference type="NCBI Taxonomy" id="63057"/>
    <lineage>
        <taxon>Eukaryota</taxon>
        <taxon>Viridiplantae</taxon>
        <taxon>Streptophyta</taxon>
        <taxon>Embryophyta</taxon>
        <taxon>Tracheophyta</taxon>
        <taxon>Spermatophyta</taxon>
        <taxon>Magnoliopsida</taxon>
        <taxon>eudicotyledons</taxon>
        <taxon>Gunneridae</taxon>
        <taxon>Pentapetalae</taxon>
        <taxon>rosids</taxon>
        <taxon>fabids</taxon>
        <taxon>Rosales</taxon>
        <taxon>Cannabaceae</taxon>
        <taxon>Trema</taxon>
    </lineage>
</organism>
<name>A0A2P5FP83_TREOI</name>
<dbReference type="AlphaFoldDB" id="A0A2P5FP83"/>
<comment type="caution">
    <text evidence="1">The sequence shown here is derived from an EMBL/GenBank/DDBJ whole genome shotgun (WGS) entry which is preliminary data.</text>
</comment>
<evidence type="ECO:0000313" key="1">
    <source>
        <dbReference type="EMBL" id="PON99599.1"/>
    </source>
</evidence>
<protein>
    <submittedName>
        <fullName evidence="1">Uncharacterized protein</fullName>
    </submittedName>
</protein>